<protein>
    <submittedName>
        <fullName evidence="17">PTS glucose transporter subunit IIA</fullName>
    </submittedName>
</protein>
<dbReference type="InterPro" id="IPR011055">
    <property type="entry name" value="Dup_hybrid_motif"/>
</dbReference>
<dbReference type="GO" id="GO:0005886">
    <property type="term" value="C:plasma membrane"/>
    <property type="evidence" value="ECO:0007669"/>
    <property type="project" value="UniProtKB-SubCell"/>
</dbReference>
<dbReference type="InterPro" id="IPR018113">
    <property type="entry name" value="PTrfase_EIIB_Cys"/>
</dbReference>
<sequence>MALDYAKCAKEIYENLGGRSNLVSAAHCATRLRLVTVDNSKIDMKKLENIDGVKGVFSNNGQLQLIIGTGTVNKVYDEFLKVSGMTAATKEEVKAAAAAKQPLPKRIIKALGDVFVPILPAIVASGLMMGLVEALGKAIPAFAGSDWYGILDLFANTAFTFLPVLIAISAARVFGGNLFLGAVIGMIMIHPNLINAWSVAGMEASEIPVWHILGLPIRQVGYQGHVIPVIMAVWLMSQLEKRLHKAVPEMIDLFVTPLCTVLITGFLTLGIIGPIFSVAENYVLDFAQWIISVGHGIGSMIMGALYPLTVVCGIHHMYNVIEAGMLSAEGGLNIWMPIASAANFAQGAACLAVGLKAKNHKMKAVAIPSSLSAALGITEPAIFGVNLRLVKPLVCGMIGGAAGALLGAMFHIGATSYGVTGIPGFLITLDYTAQYAITLAVSFAIAFALTWAVWKDEEEEENKEEDVPPAAASENEMQGTVQARTGKETEGQEAGLQEEGQPVCRILAPVAGKVIPLAEIPDPIFAGGILGDGVGIDPEVGEVCAPFDGTIASTTDTLHAIGLTGPGGVEMLIHVGIDTVNMKGEGFQLLVKMGDTVKAGQKLLTFDINKIREAGYSPVTAVLVANSAMFASCRPEKLGEISQQEPLITVR</sequence>
<keyword evidence="7 13" id="KW-0812">Transmembrane</keyword>
<evidence type="ECO:0000256" key="3">
    <source>
        <dbReference type="ARBA" id="ARBA00022475"/>
    </source>
</evidence>
<feature type="region of interest" description="Disordered" evidence="12">
    <location>
        <begin position="459"/>
        <end position="497"/>
    </location>
</feature>
<feature type="transmembrane region" description="Helical" evidence="13">
    <location>
        <begin position="114"/>
        <end position="135"/>
    </location>
</feature>
<evidence type="ECO:0000259" key="16">
    <source>
        <dbReference type="PROSITE" id="PS51103"/>
    </source>
</evidence>
<keyword evidence="4 17" id="KW-0762">Sugar transport</keyword>
<gene>
    <name evidence="17" type="ORF">IAB60_03990</name>
</gene>
<dbReference type="NCBIfam" id="TIGR00826">
    <property type="entry name" value="EIIB_glc"/>
    <property type="match status" value="1"/>
</dbReference>
<reference evidence="17" key="1">
    <citation type="submission" date="2020-10" db="EMBL/GenBank/DDBJ databases">
        <authorList>
            <person name="Gilroy R."/>
        </authorList>
    </citation>
    <scope>NUCLEOTIDE SEQUENCE</scope>
    <source>
        <strain evidence="17">CHK123-3438</strain>
    </source>
</reference>
<evidence type="ECO:0000256" key="10">
    <source>
        <dbReference type="ARBA" id="ARBA00023136"/>
    </source>
</evidence>
<evidence type="ECO:0000256" key="6">
    <source>
        <dbReference type="ARBA" id="ARBA00022683"/>
    </source>
</evidence>
<dbReference type="PANTHER" id="PTHR30175:SF7">
    <property type="entry name" value="NEGATIVE REGULATOR OF SACY ACTIVITY"/>
    <property type="match status" value="1"/>
</dbReference>
<evidence type="ECO:0000259" key="14">
    <source>
        <dbReference type="PROSITE" id="PS51093"/>
    </source>
</evidence>
<evidence type="ECO:0000256" key="7">
    <source>
        <dbReference type="ARBA" id="ARBA00022692"/>
    </source>
</evidence>
<accession>A0A9D1GIN3</accession>
<evidence type="ECO:0000313" key="18">
    <source>
        <dbReference type="Proteomes" id="UP000886860"/>
    </source>
</evidence>
<keyword evidence="6" id="KW-0598">Phosphotransferase system</keyword>
<dbReference type="InterPro" id="IPR050558">
    <property type="entry name" value="PTS_Sugar-Specific_Components"/>
</dbReference>
<evidence type="ECO:0000313" key="17">
    <source>
        <dbReference type="EMBL" id="HIT41257.1"/>
    </source>
</evidence>
<feature type="transmembrane region" description="Helical" evidence="13">
    <location>
        <begin position="334"/>
        <end position="355"/>
    </location>
</feature>
<feature type="domain" description="PTS EIIB type-1" evidence="15">
    <location>
        <begin position="6"/>
        <end position="89"/>
    </location>
</feature>
<dbReference type="SUPFAM" id="SSF51261">
    <property type="entry name" value="Duplicated hybrid motif"/>
    <property type="match status" value="1"/>
</dbReference>
<dbReference type="Pfam" id="PF00367">
    <property type="entry name" value="PTS_EIIB"/>
    <property type="match status" value="1"/>
</dbReference>
<feature type="transmembrane region" description="Helical" evidence="13">
    <location>
        <begin position="251"/>
        <end position="276"/>
    </location>
</feature>
<keyword evidence="8" id="KW-0418">Kinase</keyword>
<dbReference type="AlphaFoldDB" id="A0A9D1GIN3"/>
<dbReference type="NCBIfam" id="TIGR00830">
    <property type="entry name" value="PTBA"/>
    <property type="match status" value="1"/>
</dbReference>
<dbReference type="InterPro" id="IPR003352">
    <property type="entry name" value="PTS_EIIC"/>
</dbReference>
<organism evidence="17 18">
    <name type="scientific">Candidatus Caccovicinus merdipullorum</name>
    <dbReference type="NCBI Taxonomy" id="2840724"/>
    <lineage>
        <taxon>Bacteria</taxon>
        <taxon>Bacillati</taxon>
        <taxon>Bacillota</taxon>
        <taxon>Clostridia</taxon>
        <taxon>Eubacteriales</taxon>
        <taxon>Candidatus Caccovicinus</taxon>
    </lineage>
</organism>
<evidence type="ECO:0000256" key="11">
    <source>
        <dbReference type="PROSITE-ProRule" id="PRU00421"/>
    </source>
</evidence>
<evidence type="ECO:0000256" key="4">
    <source>
        <dbReference type="ARBA" id="ARBA00022597"/>
    </source>
</evidence>
<evidence type="ECO:0000259" key="15">
    <source>
        <dbReference type="PROSITE" id="PS51098"/>
    </source>
</evidence>
<evidence type="ECO:0000256" key="2">
    <source>
        <dbReference type="ARBA" id="ARBA00022448"/>
    </source>
</evidence>
<dbReference type="Pfam" id="PF02378">
    <property type="entry name" value="PTS_EIIC"/>
    <property type="match status" value="1"/>
</dbReference>
<feature type="domain" description="PTS EIIA type-1" evidence="14">
    <location>
        <begin position="522"/>
        <end position="626"/>
    </location>
</feature>
<comment type="caution">
    <text evidence="17">The sequence shown here is derived from an EMBL/GenBank/DDBJ whole genome shotgun (WGS) entry which is preliminary data.</text>
</comment>
<keyword evidence="5" id="KW-0808">Transferase</keyword>
<dbReference type="Gene3D" id="3.30.1360.60">
    <property type="entry name" value="Glucose permease domain IIB"/>
    <property type="match status" value="1"/>
</dbReference>
<feature type="domain" description="PTS EIIC type-1" evidence="16">
    <location>
        <begin position="109"/>
        <end position="469"/>
    </location>
</feature>
<dbReference type="PROSITE" id="PS51093">
    <property type="entry name" value="PTS_EIIA_TYPE_1"/>
    <property type="match status" value="1"/>
</dbReference>
<dbReference type="EMBL" id="DVKS01000068">
    <property type="protein sequence ID" value="HIT41257.1"/>
    <property type="molecule type" value="Genomic_DNA"/>
</dbReference>
<dbReference type="FunFam" id="3.30.1360.60:FF:000001">
    <property type="entry name" value="PTS system glucose-specific IIBC component PtsG"/>
    <property type="match status" value="1"/>
</dbReference>
<dbReference type="PROSITE" id="PS51103">
    <property type="entry name" value="PTS_EIIC_TYPE_1"/>
    <property type="match status" value="1"/>
</dbReference>
<evidence type="ECO:0000256" key="9">
    <source>
        <dbReference type="ARBA" id="ARBA00022989"/>
    </source>
</evidence>
<dbReference type="Pfam" id="PF00358">
    <property type="entry name" value="PTS_EIIA_1"/>
    <property type="match status" value="1"/>
</dbReference>
<dbReference type="GO" id="GO:0015771">
    <property type="term" value="P:trehalose transport"/>
    <property type="evidence" value="ECO:0007669"/>
    <property type="project" value="TreeGrafter"/>
</dbReference>
<dbReference type="SUPFAM" id="SSF55604">
    <property type="entry name" value="Glucose permease domain IIB"/>
    <property type="match status" value="1"/>
</dbReference>
<dbReference type="Proteomes" id="UP000886860">
    <property type="component" value="Unassembled WGS sequence"/>
</dbReference>
<dbReference type="GO" id="GO:0008982">
    <property type="term" value="F:protein-N(PI)-phosphohistidine-sugar phosphotransferase activity"/>
    <property type="evidence" value="ECO:0007669"/>
    <property type="project" value="InterPro"/>
</dbReference>
<keyword evidence="9 13" id="KW-1133">Transmembrane helix</keyword>
<evidence type="ECO:0000256" key="13">
    <source>
        <dbReference type="SAM" id="Phobius"/>
    </source>
</evidence>
<keyword evidence="2" id="KW-0813">Transport</keyword>
<dbReference type="GO" id="GO:0009401">
    <property type="term" value="P:phosphoenolpyruvate-dependent sugar phosphotransferase system"/>
    <property type="evidence" value="ECO:0007669"/>
    <property type="project" value="UniProtKB-KW"/>
</dbReference>
<dbReference type="Gene3D" id="2.70.70.10">
    <property type="entry name" value="Glucose Permease (Domain IIA)"/>
    <property type="match status" value="1"/>
</dbReference>
<evidence type="ECO:0000256" key="5">
    <source>
        <dbReference type="ARBA" id="ARBA00022679"/>
    </source>
</evidence>
<feature type="transmembrane region" description="Helical" evidence="13">
    <location>
        <begin position="433"/>
        <end position="454"/>
    </location>
</feature>
<feature type="active site" description="Phosphocysteine intermediate; for EIIB activity" evidence="11">
    <location>
        <position position="28"/>
    </location>
</feature>
<feature type="transmembrane region" description="Helical" evidence="13">
    <location>
        <begin position="178"/>
        <end position="200"/>
    </location>
</feature>
<dbReference type="InterPro" id="IPR001996">
    <property type="entry name" value="PTS_IIB_1"/>
</dbReference>
<evidence type="ECO:0000256" key="8">
    <source>
        <dbReference type="ARBA" id="ARBA00022777"/>
    </source>
</evidence>
<keyword evidence="10 13" id="KW-0472">Membrane</keyword>
<evidence type="ECO:0000256" key="1">
    <source>
        <dbReference type="ARBA" id="ARBA00004651"/>
    </source>
</evidence>
<dbReference type="InterPro" id="IPR001127">
    <property type="entry name" value="PTS_EIIA_1_perm"/>
</dbReference>
<dbReference type="FunFam" id="2.70.70.10:FF:000001">
    <property type="entry name" value="PTS system glucose-specific IIA component"/>
    <property type="match status" value="1"/>
</dbReference>
<name>A0A9D1GIN3_9FIRM</name>
<dbReference type="GO" id="GO:0016301">
    <property type="term" value="F:kinase activity"/>
    <property type="evidence" value="ECO:0007669"/>
    <property type="project" value="UniProtKB-KW"/>
</dbReference>
<dbReference type="PROSITE" id="PS51098">
    <property type="entry name" value="PTS_EIIB_TYPE_1"/>
    <property type="match status" value="1"/>
</dbReference>
<dbReference type="PANTHER" id="PTHR30175">
    <property type="entry name" value="PHOSPHOTRANSFERASE SYSTEM TRANSPORT PROTEIN"/>
    <property type="match status" value="1"/>
</dbReference>
<proteinExistence type="predicted"/>
<dbReference type="GO" id="GO:0090589">
    <property type="term" value="F:protein-phosphocysteine-trehalose phosphotransferase system transporter activity"/>
    <property type="evidence" value="ECO:0007669"/>
    <property type="project" value="TreeGrafter"/>
</dbReference>
<keyword evidence="3" id="KW-1003">Cell membrane</keyword>
<reference evidence="17" key="2">
    <citation type="journal article" date="2021" name="PeerJ">
        <title>Extensive microbial diversity within the chicken gut microbiome revealed by metagenomics and culture.</title>
        <authorList>
            <person name="Gilroy R."/>
            <person name="Ravi A."/>
            <person name="Getino M."/>
            <person name="Pursley I."/>
            <person name="Horton D.L."/>
            <person name="Alikhan N.F."/>
            <person name="Baker D."/>
            <person name="Gharbi K."/>
            <person name="Hall N."/>
            <person name="Watson M."/>
            <person name="Adriaenssens E.M."/>
            <person name="Foster-Nyarko E."/>
            <person name="Jarju S."/>
            <person name="Secka A."/>
            <person name="Antonio M."/>
            <person name="Oren A."/>
            <person name="Chaudhuri R.R."/>
            <person name="La Ragione R."/>
            <person name="Hildebrand F."/>
            <person name="Pallen M.J."/>
        </authorList>
    </citation>
    <scope>NUCLEOTIDE SEQUENCE</scope>
    <source>
        <strain evidence="17">CHK123-3438</strain>
    </source>
</reference>
<feature type="transmembrane region" description="Helical" evidence="13">
    <location>
        <begin position="147"/>
        <end position="171"/>
    </location>
</feature>
<feature type="transmembrane region" description="Helical" evidence="13">
    <location>
        <begin position="393"/>
        <end position="413"/>
    </location>
</feature>
<dbReference type="InterPro" id="IPR036878">
    <property type="entry name" value="Glu_permease_IIB"/>
</dbReference>
<comment type="subcellular location">
    <subcellularLocation>
        <location evidence="1">Cell membrane</location>
        <topology evidence="1">Multi-pass membrane protein</topology>
    </subcellularLocation>
</comment>
<dbReference type="CDD" id="cd00212">
    <property type="entry name" value="PTS_IIB_glc"/>
    <property type="match status" value="1"/>
</dbReference>
<feature type="transmembrane region" description="Helical" evidence="13">
    <location>
        <begin position="220"/>
        <end position="239"/>
    </location>
</feature>
<dbReference type="PROSITE" id="PS00371">
    <property type="entry name" value="PTS_EIIA_TYPE_1_HIS"/>
    <property type="match status" value="1"/>
</dbReference>
<evidence type="ECO:0000256" key="12">
    <source>
        <dbReference type="SAM" id="MobiDB-lite"/>
    </source>
</evidence>
<dbReference type="InterPro" id="IPR013013">
    <property type="entry name" value="PTS_EIIC_1"/>
</dbReference>